<keyword evidence="1" id="KW-1185">Reference proteome</keyword>
<sequence length="74" mass="8219">MSALQDELVKESKGLLSLLNETIIRIMEKLSSEDLANLADTCIRLREVVRKLTAGENSPSYSIESIDESDCTCE</sequence>
<evidence type="ECO:0000313" key="1">
    <source>
        <dbReference type="Proteomes" id="UP000050640"/>
    </source>
</evidence>
<evidence type="ECO:0000313" key="2">
    <source>
        <dbReference type="WBParaSite" id="EEL_0000808701-mRNA-1"/>
    </source>
</evidence>
<organism evidence="1 2">
    <name type="scientific">Elaeophora elaphi</name>
    <dbReference type="NCBI Taxonomy" id="1147741"/>
    <lineage>
        <taxon>Eukaryota</taxon>
        <taxon>Metazoa</taxon>
        <taxon>Ecdysozoa</taxon>
        <taxon>Nematoda</taxon>
        <taxon>Chromadorea</taxon>
        <taxon>Rhabditida</taxon>
        <taxon>Spirurina</taxon>
        <taxon>Spiruromorpha</taxon>
        <taxon>Filarioidea</taxon>
        <taxon>Onchocercidae</taxon>
        <taxon>Elaeophora</taxon>
    </lineage>
</organism>
<reference evidence="2" key="1">
    <citation type="submission" date="2017-02" db="UniProtKB">
        <authorList>
            <consortium name="WormBaseParasite"/>
        </authorList>
    </citation>
    <scope>IDENTIFICATION</scope>
</reference>
<name>A0A0R3S0E1_9BILA</name>
<accession>A0A0R3S0E1</accession>
<dbReference type="Proteomes" id="UP000050640">
    <property type="component" value="Unplaced"/>
</dbReference>
<proteinExistence type="predicted"/>
<protein>
    <submittedName>
        <fullName evidence="2">F-box domain-containing protein</fullName>
    </submittedName>
</protein>
<dbReference type="WBParaSite" id="EEL_0000808701-mRNA-1">
    <property type="protein sequence ID" value="EEL_0000808701-mRNA-1"/>
    <property type="gene ID" value="EEL_0000808701"/>
</dbReference>
<dbReference type="AlphaFoldDB" id="A0A0R3S0E1"/>